<organism evidence="2 3">
    <name type="scientific">Actinomortierella ambigua</name>
    <dbReference type="NCBI Taxonomy" id="1343610"/>
    <lineage>
        <taxon>Eukaryota</taxon>
        <taxon>Fungi</taxon>
        <taxon>Fungi incertae sedis</taxon>
        <taxon>Mucoromycota</taxon>
        <taxon>Mortierellomycotina</taxon>
        <taxon>Mortierellomycetes</taxon>
        <taxon>Mortierellales</taxon>
        <taxon>Mortierellaceae</taxon>
        <taxon>Actinomortierella</taxon>
    </lineage>
</organism>
<dbReference type="EMBL" id="JAAAJB010001008">
    <property type="protein sequence ID" value="KAG0249385.1"/>
    <property type="molecule type" value="Genomic_DNA"/>
</dbReference>
<name>A0A9P6PLE0_9FUNG</name>
<feature type="compositionally biased region" description="Low complexity" evidence="1">
    <location>
        <begin position="148"/>
        <end position="159"/>
    </location>
</feature>
<dbReference type="AlphaFoldDB" id="A0A9P6PLE0"/>
<gene>
    <name evidence="2" type="ORF">DFQ27_000149</name>
</gene>
<comment type="caution">
    <text evidence="2">The sequence shown here is derived from an EMBL/GenBank/DDBJ whole genome shotgun (WGS) entry which is preliminary data.</text>
</comment>
<sequence>MTHADHGNGGNSHEGNMRSSTPTGEKEQFSHSLLKMPRFRSASSQGLPGPSSRRRVVTQGGIGLDATTTAMTMTATTPPITEDILVFPPPAVVPGSSGENLAVGGLQWDLSALRLDTTSLLGRRMRTRTMMTPITPVTPTYSNKDKISSVSGHTTSSVSDAGEQKDHNIGTKMGRSYSSSSKTHAQLRALTIPAAYHSGHRHSRSVDGIKTPVSAVSTVDDALPHSILPSKAQSEKAEAGVVVALSDMKSCLQRPAASTFESTTPVSPTFTEPAATVRLPSSPKKCALPSLAALQREDKAPIASPTVTVTFEAVSYAVQEDAPVSQII</sequence>
<evidence type="ECO:0000313" key="3">
    <source>
        <dbReference type="Proteomes" id="UP000807716"/>
    </source>
</evidence>
<reference evidence="2" key="1">
    <citation type="journal article" date="2020" name="Fungal Divers.">
        <title>Resolving the Mortierellaceae phylogeny through synthesis of multi-gene phylogenetics and phylogenomics.</title>
        <authorList>
            <person name="Vandepol N."/>
            <person name="Liber J."/>
            <person name="Desiro A."/>
            <person name="Na H."/>
            <person name="Kennedy M."/>
            <person name="Barry K."/>
            <person name="Grigoriev I.V."/>
            <person name="Miller A.N."/>
            <person name="O'Donnell K."/>
            <person name="Stajich J.E."/>
            <person name="Bonito G."/>
        </authorList>
    </citation>
    <scope>NUCLEOTIDE SEQUENCE</scope>
    <source>
        <strain evidence="2">BC1065</strain>
    </source>
</reference>
<accession>A0A9P6PLE0</accession>
<proteinExistence type="predicted"/>
<evidence type="ECO:0000313" key="2">
    <source>
        <dbReference type="EMBL" id="KAG0249385.1"/>
    </source>
</evidence>
<feature type="region of interest" description="Disordered" evidence="1">
    <location>
        <begin position="1"/>
        <end position="30"/>
    </location>
</feature>
<feature type="region of interest" description="Disordered" evidence="1">
    <location>
        <begin position="133"/>
        <end position="184"/>
    </location>
</feature>
<dbReference type="Proteomes" id="UP000807716">
    <property type="component" value="Unassembled WGS sequence"/>
</dbReference>
<keyword evidence="3" id="KW-1185">Reference proteome</keyword>
<evidence type="ECO:0000256" key="1">
    <source>
        <dbReference type="SAM" id="MobiDB-lite"/>
    </source>
</evidence>
<protein>
    <submittedName>
        <fullName evidence="2">Uncharacterized protein</fullName>
    </submittedName>
</protein>
<dbReference type="OrthoDB" id="2441785at2759"/>
<feature type="compositionally biased region" description="Polar residues" evidence="1">
    <location>
        <begin position="13"/>
        <end position="23"/>
    </location>
</feature>